<dbReference type="InterPro" id="IPR043502">
    <property type="entry name" value="DNA/RNA_pol_sf"/>
</dbReference>
<evidence type="ECO:0000256" key="1">
    <source>
        <dbReference type="SAM" id="MobiDB-lite"/>
    </source>
</evidence>
<dbReference type="AlphaFoldDB" id="A0A4Y2EIA6"/>
<sequence>MVESCFDEEFLKAWNRSPTSSSTNDAKERLENLMLFLKGEVEGEGRIFLAMSGFGLTKGEDVKMRRKKKYNLETQRGKIPTASMLLASTRTTEVKKPKCIFCDGKHVSSDCFNAQKPTLEEKQKIAFKNTNQKKEEKENPSGSDVNLSNVNPNTKVFLQTFKAKLLSSYKEKTVRVLCDTGSQKSYILKNIAEEMKYPVARQKTIKHSLFGGVSTKECKHNCYRIKMKQLNGNFTCNFEVFDQAVICENVLPVSEGPWLDELKGFGVILTDTKVSSEPIQVLIGADIMGKLLTGKRKLLSSGIVTVETHLGWTLMGKVPQVSTERVNLAMSVTSLFVKEAEIADFWRLDVLGIKDPMEKKSKQERDLKTKEHFKETVIFNQDNRYEVCLPWADDSFPLPHNFNLAKKRLEVTTEKLLYGNLYDKYENVFQDWLDEGIIEEVPPNEVALYGNYLPHRPVIKESSSTTPIRPVFDASSKLQGHPSLNQCLQCGPNLIELIPDILARFRVKKFGATAYIRKAFLQISVSKENRDYLRFLWWENLEEKKLKVFRHTRVVFGVKSSPFLLASVIEHHIEASKGLILNLRRY</sequence>
<dbReference type="PANTHER" id="PTHR47331">
    <property type="entry name" value="PHD-TYPE DOMAIN-CONTAINING PROTEIN"/>
    <property type="match status" value="1"/>
</dbReference>
<organism evidence="3 4">
    <name type="scientific">Araneus ventricosus</name>
    <name type="common">Orbweaver spider</name>
    <name type="synonym">Epeira ventricosa</name>
    <dbReference type="NCBI Taxonomy" id="182803"/>
    <lineage>
        <taxon>Eukaryota</taxon>
        <taxon>Metazoa</taxon>
        <taxon>Ecdysozoa</taxon>
        <taxon>Arthropoda</taxon>
        <taxon>Chelicerata</taxon>
        <taxon>Arachnida</taxon>
        <taxon>Araneae</taxon>
        <taxon>Araneomorphae</taxon>
        <taxon>Entelegynae</taxon>
        <taxon>Araneoidea</taxon>
        <taxon>Araneidae</taxon>
        <taxon>Araneus</taxon>
    </lineage>
</organism>
<dbReference type="InterPro" id="IPR021109">
    <property type="entry name" value="Peptidase_aspartic_dom_sf"/>
</dbReference>
<dbReference type="GO" id="GO:0071897">
    <property type="term" value="P:DNA biosynthetic process"/>
    <property type="evidence" value="ECO:0007669"/>
    <property type="project" value="UniProtKB-ARBA"/>
</dbReference>
<dbReference type="PANTHER" id="PTHR47331:SF1">
    <property type="entry name" value="GAG-LIKE PROTEIN"/>
    <property type="match status" value="1"/>
</dbReference>
<dbReference type="CDD" id="cd00303">
    <property type="entry name" value="retropepsin_like"/>
    <property type="match status" value="1"/>
</dbReference>
<dbReference type="EMBL" id="BGPR01092890">
    <property type="protein sequence ID" value="GBM28857.1"/>
    <property type="molecule type" value="Genomic_DNA"/>
</dbReference>
<gene>
    <name evidence="3" type="ORF">AVEN_146998_1</name>
    <name evidence="2" type="ORF">AVEN_30465_1</name>
</gene>
<proteinExistence type="predicted"/>
<evidence type="ECO:0000313" key="3">
    <source>
        <dbReference type="EMBL" id="GBM28893.1"/>
    </source>
</evidence>
<evidence type="ECO:0000313" key="2">
    <source>
        <dbReference type="EMBL" id="GBM28857.1"/>
    </source>
</evidence>
<dbReference type="Gene3D" id="2.40.70.10">
    <property type="entry name" value="Acid Proteases"/>
    <property type="match status" value="1"/>
</dbReference>
<keyword evidence="4" id="KW-1185">Reference proteome</keyword>
<evidence type="ECO:0000313" key="4">
    <source>
        <dbReference type="Proteomes" id="UP000499080"/>
    </source>
</evidence>
<dbReference type="SUPFAM" id="SSF56672">
    <property type="entry name" value="DNA/RNA polymerases"/>
    <property type="match status" value="1"/>
</dbReference>
<feature type="region of interest" description="Disordered" evidence="1">
    <location>
        <begin position="129"/>
        <end position="148"/>
    </location>
</feature>
<accession>A0A4Y2EIA6</accession>
<dbReference type="OrthoDB" id="6435878at2759"/>
<dbReference type="Proteomes" id="UP000499080">
    <property type="component" value="Unassembled WGS sequence"/>
</dbReference>
<comment type="caution">
    <text evidence="3">The sequence shown here is derived from an EMBL/GenBank/DDBJ whole genome shotgun (WGS) entry which is preliminary data.</text>
</comment>
<protein>
    <submittedName>
        <fullName evidence="3">Uncharacterized protein</fullName>
    </submittedName>
</protein>
<name>A0A4Y2EIA6_ARAVE</name>
<dbReference type="EMBL" id="BGPR01092898">
    <property type="protein sequence ID" value="GBM28893.1"/>
    <property type="molecule type" value="Genomic_DNA"/>
</dbReference>
<reference evidence="3 4" key="1">
    <citation type="journal article" date="2019" name="Sci. Rep.">
        <title>Orb-weaving spider Araneus ventricosus genome elucidates the spidroin gene catalogue.</title>
        <authorList>
            <person name="Kono N."/>
            <person name="Nakamura H."/>
            <person name="Ohtoshi R."/>
            <person name="Moran D.A.P."/>
            <person name="Shinohara A."/>
            <person name="Yoshida Y."/>
            <person name="Fujiwara M."/>
            <person name="Mori M."/>
            <person name="Tomita M."/>
            <person name="Arakawa K."/>
        </authorList>
    </citation>
    <scope>NUCLEOTIDE SEQUENCE [LARGE SCALE GENOMIC DNA]</scope>
</reference>